<feature type="region of interest" description="Disordered" evidence="1">
    <location>
        <begin position="1391"/>
        <end position="1449"/>
    </location>
</feature>
<name>A0A6P8IDG9_ACTTE</name>
<dbReference type="InterPro" id="IPR055437">
    <property type="entry name" value="TMEM131L_Ig_5"/>
</dbReference>
<dbReference type="InParanoid" id="A0A6P8IDG9"/>
<feature type="compositionally biased region" description="Polar residues" evidence="1">
    <location>
        <begin position="1391"/>
        <end position="1410"/>
    </location>
</feature>
<dbReference type="Pfam" id="PF24499">
    <property type="entry name" value="Ig_TMEM131L_4"/>
    <property type="match status" value="1"/>
</dbReference>
<dbReference type="Pfam" id="PF24501">
    <property type="entry name" value="Ig_TMEM131L_5"/>
    <property type="match status" value="1"/>
</dbReference>
<dbReference type="PANTHER" id="PTHR22050:SF0">
    <property type="entry name" value="TRANSMEMBRANE PROTEIN 131 HOMOLOG"/>
    <property type="match status" value="1"/>
</dbReference>
<accession>A0A6P8IDG9</accession>
<feature type="compositionally biased region" description="Polar residues" evidence="1">
    <location>
        <begin position="1072"/>
        <end position="1081"/>
    </location>
</feature>
<dbReference type="InterPro" id="IPR055436">
    <property type="entry name" value="Ig_TMEM131L_4"/>
</dbReference>
<feature type="region of interest" description="Disordered" evidence="1">
    <location>
        <begin position="1072"/>
        <end position="1115"/>
    </location>
</feature>
<feature type="region of interest" description="Disordered" evidence="1">
    <location>
        <begin position="943"/>
        <end position="1003"/>
    </location>
</feature>
<feature type="compositionally biased region" description="Polar residues" evidence="1">
    <location>
        <begin position="790"/>
        <end position="803"/>
    </location>
</feature>
<evidence type="ECO:0000256" key="2">
    <source>
        <dbReference type="SAM" id="Phobius"/>
    </source>
</evidence>
<keyword evidence="2" id="KW-1133">Transmembrane helix</keyword>
<dbReference type="PANTHER" id="PTHR22050">
    <property type="entry name" value="RW1 PROTEIN HOMOLOG"/>
    <property type="match status" value="1"/>
</dbReference>
<evidence type="ECO:0000313" key="6">
    <source>
        <dbReference type="Proteomes" id="UP000515163"/>
    </source>
</evidence>
<dbReference type="Proteomes" id="UP000515163">
    <property type="component" value="Unplaced"/>
</dbReference>
<feature type="domain" description="TMEM131L fifth Ig-like" evidence="5">
    <location>
        <begin position="567"/>
        <end position="629"/>
    </location>
</feature>
<dbReference type="InterPro" id="IPR055435">
    <property type="entry name" value="Ig_TMEM131L_3"/>
</dbReference>
<dbReference type="InterPro" id="IPR039877">
    <property type="entry name" value="TMEM131-like"/>
</dbReference>
<dbReference type="Pfam" id="PF24498">
    <property type="entry name" value="Ig_TMEM131L_3"/>
    <property type="match status" value="1"/>
</dbReference>
<feature type="region of interest" description="Disordered" evidence="1">
    <location>
        <begin position="1129"/>
        <end position="1197"/>
    </location>
</feature>
<keyword evidence="6" id="KW-1185">Reference proteome</keyword>
<feature type="compositionally biased region" description="Polar residues" evidence="1">
    <location>
        <begin position="952"/>
        <end position="972"/>
    </location>
</feature>
<feature type="compositionally biased region" description="Basic and acidic residues" evidence="1">
    <location>
        <begin position="804"/>
        <end position="817"/>
    </location>
</feature>
<feature type="compositionally biased region" description="Basic and acidic residues" evidence="1">
    <location>
        <begin position="891"/>
        <end position="907"/>
    </location>
</feature>
<feature type="compositionally biased region" description="Low complexity" evidence="1">
    <location>
        <begin position="1172"/>
        <end position="1197"/>
    </location>
</feature>
<keyword evidence="2" id="KW-0472">Membrane</keyword>
<feature type="compositionally biased region" description="Polar residues" evidence="1">
    <location>
        <begin position="980"/>
        <end position="990"/>
    </location>
</feature>
<dbReference type="FunCoup" id="A0A6P8IDG9">
    <property type="interactions" value="733"/>
</dbReference>
<organism evidence="6 7">
    <name type="scientific">Actinia tenebrosa</name>
    <name type="common">Australian red waratah sea anemone</name>
    <dbReference type="NCBI Taxonomy" id="6105"/>
    <lineage>
        <taxon>Eukaryota</taxon>
        <taxon>Metazoa</taxon>
        <taxon>Cnidaria</taxon>
        <taxon>Anthozoa</taxon>
        <taxon>Hexacorallia</taxon>
        <taxon>Actiniaria</taxon>
        <taxon>Actiniidae</taxon>
        <taxon>Actinia</taxon>
    </lineage>
</organism>
<proteinExistence type="predicted"/>
<gene>
    <name evidence="7" type="primary">LOC116299696</name>
</gene>
<feature type="compositionally biased region" description="Low complexity" evidence="1">
    <location>
        <begin position="1084"/>
        <end position="1115"/>
    </location>
</feature>
<feature type="region of interest" description="Disordered" evidence="1">
    <location>
        <begin position="878"/>
        <end position="927"/>
    </location>
</feature>
<feature type="domain" description="TMEM131L fourth Ig-like" evidence="4">
    <location>
        <begin position="369"/>
        <end position="515"/>
    </location>
</feature>
<feature type="compositionally biased region" description="Polar residues" evidence="1">
    <location>
        <begin position="750"/>
        <end position="772"/>
    </location>
</feature>
<dbReference type="OrthoDB" id="168404at2759"/>
<evidence type="ECO:0000259" key="4">
    <source>
        <dbReference type="Pfam" id="PF24499"/>
    </source>
</evidence>
<evidence type="ECO:0000259" key="5">
    <source>
        <dbReference type="Pfam" id="PF24501"/>
    </source>
</evidence>
<evidence type="ECO:0000259" key="3">
    <source>
        <dbReference type="Pfam" id="PF24498"/>
    </source>
</evidence>
<reference evidence="7" key="1">
    <citation type="submission" date="2025-08" db="UniProtKB">
        <authorList>
            <consortium name="RefSeq"/>
        </authorList>
    </citation>
    <scope>IDENTIFICATION</scope>
    <source>
        <tissue evidence="7">Tentacle</tissue>
    </source>
</reference>
<feature type="domain" description="TMEM131L third Ig-like" evidence="3">
    <location>
        <begin position="2"/>
        <end position="69"/>
    </location>
</feature>
<sequence>MVIYDAAFPPEVESLFSIINFTKPAMISPQKTSTPFYVQFLANGSDTAFSTILRVYTNASIFTIPIHCYDGKVKYIIDGLEEDIVDYGTVGTREKRTKLLKIYNTNPVEVTISKITCNVDFASVKLLDVRLNGSKNNNNNTSSSKVNELRKSEHVKVPIKPNHVAFYDVELTVPAKEGRYSGEFEITTNFEVLHVPIYFKAMEGKVSPSPQVITFEPCFPGRIESQTLSLTSTFSHPVKLLSVIPHPADPRFTFVENSTAPSDSISHKLYRVGSIHFDPSKGCKSQCYAGLGTGTSGSKWLSTLTLPPDVIDLEIQYVEKLQRIYDSMKRAGSTGIEATFNINTDLAQGISLTARASLTWPSLAPVKPIKFPLTHIGNYSLKHFSIENPGDVPVVVQIVSLSTYPKSQGLLDIIADRFDTDAFMVHGEKVFSLPSVNSQKTNSTSKSLTGVTPAISGTLGVTPAPNTHVTVLNPRSKIQIPVKFLPVDDRIRSSIIIIRNNLTVLDAVTVQGQGARGEFMLNSKKPGLQSMLLFELRASHLSECHKTPPRSRAQPLLSVKKVLTATNPGQLAIFVSSLSIDGYECEGYGFKILNCKSFILNPNSSRKIEIAFTPDFTMSRVTRHLEVRSTFGPVMEFTLVATIPPHLLPLCASAIGLTSWEPYLQIVTSFVMCLMFILVVVYAYAEARNILGSPIPSTTSLLLMSYKEPEQVFDLNAIARDNSNSSKDDRQTTIRKKRGIKDRTEERPSNTESTITGTTNVPSSTNNNINKNTRQDVVRNRSPKPDMAGKQSNDASRKPSPSSHDSKTRNTQDRGAKYSDSYGSVSKRSSEYNRGYERDYKTPVAQIEELKQSIASVQEMETENCSYFVDSCKREFKDVKSKSKKKAKALNKREDKDSRSRIKERGGFRQSGEDEGGCSDDSGSEPMLDKMTLDVRMDQLNENRQQRRGSFPNDSSNSTPREPVIRSNSTQDNKSRARKNQVSLTGNNVTYKGKKNDNQAGGKSKALDLAFKSKDRITALQMESHDLGPTSPHAIAAAVMSQLEKSLQTSSNDNSYEEDEGKKRAFTKMIGSTNHLTDSPPSISPTNLSGSSRSSSYSSIVSDGSSSGSDQGKGSIAQALKQRLKPLRSMPLGDQSHLYDGGRQAQPVGFRKTKPSHAFTLSATKNSPWSTSADSALAPGSSSPSLQHASMSQFSPIPSSSLFESTPFNTMSIASGDLGNSPQGSQDSQRLPRDFSVFGVSDASEDARAHPSIWSSKPNDNHFGNPQSLFSSGPADETFQGKPVRCPNNWVNFLDNAETSPTPLNFKSVAEIWDSGSTPASDGWSYCGPPHQPDTRGTPAESEADPVDTLFRAGPSWASTPDNQEGTPFIAQETWGPAQVSSIWSEQYGSIPSSTTMPATSDSLTFQSMAPHQGVDSPEPDSPGGTFDAMSGFSSPEIWKQQPWSSGKY</sequence>
<dbReference type="KEGG" id="aten:116299696"/>
<evidence type="ECO:0000256" key="1">
    <source>
        <dbReference type="SAM" id="MobiDB-lite"/>
    </source>
</evidence>
<dbReference type="RefSeq" id="XP_031564277.1">
    <property type="nucleotide sequence ID" value="XM_031708417.1"/>
</dbReference>
<dbReference type="GeneID" id="116299696"/>
<feature type="transmembrane region" description="Helical" evidence="2">
    <location>
        <begin position="663"/>
        <end position="685"/>
    </location>
</feature>
<feature type="compositionally biased region" description="Polar residues" evidence="1">
    <location>
        <begin position="1159"/>
        <end position="1171"/>
    </location>
</feature>
<keyword evidence="2" id="KW-0812">Transmembrane</keyword>
<evidence type="ECO:0000313" key="7">
    <source>
        <dbReference type="RefSeq" id="XP_031564277.1"/>
    </source>
</evidence>
<feature type="region of interest" description="Disordered" evidence="1">
    <location>
        <begin position="719"/>
        <end position="834"/>
    </location>
</feature>
<protein>
    <submittedName>
        <fullName evidence="7">Transmembrane protein 131-like</fullName>
    </submittedName>
</protein>
<dbReference type="GO" id="GO:0016020">
    <property type="term" value="C:membrane"/>
    <property type="evidence" value="ECO:0007669"/>
    <property type="project" value="TreeGrafter"/>
</dbReference>